<dbReference type="NCBIfam" id="TIGR01783">
    <property type="entry name" value="TonB-siderophor"/>
    <property type="match status" value="1"/>
</dbReference>
<evidence type="ECO:0000256" key="7">
    <source>
        <dbReference type="ARBA" id="ARBA00023136"/>
    </source>
</evidence>
<keyword evidence="5 10" id="KW-0812">Transmembrane</keyword>
<dbReference type="RefSeq" id="WP_171588036.1">
    <property type="nucleotide sequence ID" value="NZ_JABGBO010000002.1"/>
</dbReference>
<evidence type="ECO:0000256" key="3">
    <source>
        <dbReference type="ARBA" id="ARBA00022448"/>
    </source>
</evidence>
<comment type="subcellular location">
    <subcellularLocation>
        <location evidence="1 10">Cell outer membrane</location>
        <topology evidence="1 10">Multi-pass membrane protein</topology>
    </subcellularLocation>
</comment>
<dbReference type="InterPro" id="IPR000531">
    <property type="entry name" value="Beta-barrel_TonB"/>
</dbReference>
<dbReference type="InterPro" id="IPR039426">
    <property type="entry name" value="TonB-dep_rcpt-like"/>
</dbReference>
<keyword evidence="12" id="KW-0732">Signal</keyword>
<dbReference type="PANTHER" id="PTHR32552:SF74">
    <property type="entry name" value="HYDROXAMATE SIDEROPHORE RECEPTOR FHUE"/>
    <property type="match status" value="1"/>
</dbReference>
<comment type="caution">
    <text evidence="15">The sequence shown here is derived from an EMBL/GenBank/DDBJ whole genome shotgun (WGS) entry which is preliminary data.</text>
</comment>
<evidence type="ECO:0000256" key="1">
    <source>
        <dbReference type="ARBA" id="ARBA00004571"/>
    </source>
</evidence>
<evidence type="ECO:0000259" key="14">
    <source>
        <dbReference type="Pfam" id="PF07715"/>
    </source>
</evidence>
<gene>
    <name evidence="15" type="ORF">HKX40_02830</name>
</gene>
<feature type="signal peptide" evidence="12">
    <location>
        <begin position="1"/>
        <end position="23"/>
    </location>
</feature>
<dbReference type="Gene3D" id="2.170.130.10">
    <property type="entry name" value="TonB-dependent receptor, plug domain"/>
    <property type="match status" value="1"/>
</dbReference>
<dbReference type="Proteomes" id="UP000541421">
    <property type="component" value="Unassembled WGS sequence"/>
</dbReference>
<dbReference type="InterPro" id="IPR010105">
    <property type="entry name" value="TonB_sidphr_rcpt"/>
</dbReference>
<dbReference type="InterPro" id="IPR036942">
    <property type="entry name" value="Beta-barrel_TonB_sf"/>
</dbReference>
<evidence type="ECO:0000256" key="9">
    <source>
        <dbReference type="ARBA" id="ARBA00023237"/>
    </source>
</evidence>
<dbReference type="GO" id="GO:0038023">
    <property type="term" value="F:signaling receptor activity"/>
    <property type="evidence" value="ECO:0007669"/>
    <property type="project" value="InterPro"/>
</dbReference>
<dbReference type="PROSITE" id="PS52016">
    <property type="entry name" value="TONB_DEPENDENT_REC_3"/>
    <property type="match status" value="1"/>
</dbReference>
<feature type="domain" description="TonB-dependent receptor-like beta-barrel" evidence="13">
    <location>
        <begin position="241"/>
        <end position="669"/>
    </location>
</feature>
<reference evidence="15 16" key="1">
    <citation type="submission" date="2020-05" db="EMBL/GenBank/DDBJ databases">
        <authorList>
            <person name="Niu N."/>
        </authorList>
    </citation>
    <scope>NUCLEOTIDE SEQUENCE [LARGE SCALE GENOMIC DNA]</scope>
    <source>
        <strain evidence="15 16">LMG10982</strain>
    </source>
</reference>
<evidence type="ECO:0000256" key="11">
    <source>
        <dbReference type="RuleBase" id="RU003357"/>
    </source>
</evidence>
<evidence type="ECO:0000313" key="16">
    <source>
        <dbReference type="Proteomes" id="UP000541421"/>
    </source>
</evidence>
<name>A0A7Y4P4V2_9BURK</name>
<evidence type="ECO:0000256" key="8">
    <source>
        <dbReference type="ARBA" id="ARBA00023170"/>
    </source>
</evidence>
<dbReference type="SUPFAM" id="SSF56935">
    <property type="entry name" value="Porins"/>
    <property type="match status" value="1"/>
</dbReference>
<proteinExistence type="inferred from homology"/>
<keyword evidence="9 10" id="KW-0998">Cell outer membrane</keyword>
<organism evidence="15 16">
    <name type="scientific">Pelistega europaea</name>
    <dbReference type="NCBI Taxonomy" id="106147"/>
    <lineage>
        <taxon>Bacteria</taxon>
        <taxon>Pseudomonadati</taxon>
        <taxon>Pseudomonadota</taxon>
        <taxon>Betaproteobacteria</taxon>
        <taxon>Burkholderiales</taxon>
        <taxon>Alcaligenaceae</taxon>
        <taxon>Pelistega</taxon>
    </lineage>
</organism>
<evidence type="ECO:0000256" key="6">
    <source>
        <dbReference type="ARBA" id="ARBA00023077"/>
    </source>
</evidence>
<feature type="chain" id="PRO_5030971625" evidence="12">
    <location>
        <begin position="24"/>
        <end position="701"/>
    </location>
</feature>
<dbReference type="EMBL" id="JABGBO010000002">
    <property type="protein sequence ID" value="NOL49078.1"/>
    <property type="molecule type" value="Genomic_DNA"/>
</dbReference>
<evidence type="ECO:0000256" key="2">
    <source>
        <dbReference type="ARBA" id="ARBA00009810"/>
    </source>
</evidence>
<feature type="domain" description="TonB-dependent receptor plug" evidence="14">
    <location>
        <begin position="69"/>
        <end position="168"/>
    </location>
</feature>
<dbReference type="GO" id="GO:0015344">
    <property type="term" value="F:siderophore uptake transmembrane transporter activity"/>
    <property type="evidence" value="ECO:0007669"/>
    <property type="project" value="TreeGrafter"/>
</dbReference>
<dbReference type="GO" id="GO:0015891">
    <property type="term" value="P:siderophore transport"/>
    <property type="evidence" value="ECO:0007669"/>
    <property type="project" value="InterPro"/>
</dbReference>
<dbReference type="PANTHER" id="PTHR32552">
    <property type="entry name" value="FERRICHROME IRON RECEPTOR-RELATED"/>
    <property type="match status" value="1"/>
</dbReference>
<evidence type="ECO:0000256" key="5">
    <source>
        <dbReference type="ARBA" id="ARBA00022692"/>
    </source>
</evidence>
<evidence type="ECO:0000256" key="4">
    <source>
        <dbReference type="ARBA" id="ARBA00022452"/>
    </source>
</evidence>
<dbReference type="InterPro" id="IPR037066">
    <property type="entry name" value="Plug_dom_sf"/>
</dbReference>
<dbReference type="AlphaFoldDB" id="A0A7Y4P4V2"/>
<dbReference type="CDD" id="cd01347">
    <property type="entry name" value="ligand_gated_channel"/>
    <property type="match status" value="1"/>
</dbReference>
<comment type="similarity">
    <text evidence="2 10 11">Belongs to the TonB-dependent receptor family.</text>
</comment>
<dbReference type="Pfam" id="PF00593">
    <property type="entry name" value="TonB_dep_Rec_b-barrel"/>
    <property type="match status" value="1"/>
</dbReference>
<keyword evidence="7 10" id="KW-0472">Membrane</keyword>
<keyword evidence="4 10" id="KW-1134">Transmembrane beta strand</keyword>
<evidence type="ECO:0000259" key="13">
    <source>
        <dbReference type="Pfam" id="PF00593"/>
    </source>
</evidence>
<sequence>MKGFNLKLTTAIVASLFASPLYAQDNKDVTQLETVEAVNERIYDAIATEKTRDYSSFASTVGTKRPAALREIPQSITVITNQQIEDRNVNTLDQLASKTPGLRVLPNDDGRSSVYARGYEYSEYNIDGLPAQMTSISGGLPNLIVFDRVEIMRGPSGLFDSSGEMGGIINFVRKRSTKDFSGSIGAGYGSSKRYNIDGDVSGSLNSSGSLRGRLIAQANGVSYKPAEKNNHNETFYTAFDWDITPQTTLGLGYLYQQRHLSPDNGLPTYADLTLLPLPQKVFVGADWNKFKMRSHDVFADLKHYFDNGAHGKIGLRYSDREADSNYAFSGSALNAKNQTTVSYLGQHIEQRSFAIDASYSQSFNWGKTRNDFVVGANYSHTNYDYDMGRSKASALDYRDFGSLSYVDILGGARQGLKGFSLSSTTTKQSEQGVYGKLVLRPVDALSVILGGRLGHYRTEAVANNVKNTRSETNFTGYGGLVFDFLPNHSLYASYSMLYAPQTSVGEDGRLLKAREGTQIEGGYKGSFNNDALNVRLSVYRLKDKNQAVSAGANVSYSVPLGKREINGFEAEVSGNITDKWRIHAGYSYIDTQVVVGSPEATFFLMPRHSGNLWTTYDVTEKLTVGAGVNAMSGIRSAQKVSTGGYATYDLMLAYAFTPKFKAQINVENVFNRHYYARVGAGTTFNIPGKERNIFVSARYSF</sequence>
<keyword evidence="8 15" id="KW-0675">Receptor</keyword>
<accession>A0A7Y4P4V2</accession>
<dbReference type="GO" id="GO:0009279">
    <property type="term" value="C:cell outer membrane"/>
    <property type="evidence" value="ECO:0007669"/>
    <property type="project" value="UniProtKB-SubCell"/>
</dbReference>
<keyword evidence="3 10" id="KW-0813">Transport</keyword>
<protein>
    <submittedName>
        <fullName evidence="15">TonB-dependent siderophore receptor</fullName>
    </submittedName>
</protein>
<keyword evidence="6 11" id="KW-0798">TonB box</keyword>
<evidence type="ECO:0000256" key="10">
    <source>
        <dbReference type="PROSITE-ProRule" id="PRU01360"/>
    </source>
</evidence>
<dbReference type="Pfam" id="PF07715">
    <property type="entry name" value="Plug"/>
    <property type="match status" value="1"/>
</dbReference>
<evidence type="ECO:0000256" key="12">
    <source>
        <dbReference type="SAM" id="SignalP"/>
    </source>
</evidence>
<dbReference type="InterPro" id="IPR012910">
    <property type="entry name" value="Plug_dom"/>
</dbReference>
<dbReference type="Gene3D" id="2.40.170.20">
    <property type="entry name" value="TonB-dependent receptor, beta-barrel domain"/>
    <property type="match status" value="1"/>
</dbReference>
<keyword evidence="16" id="KW-1185">Reference proteome</keyword>
<evidence type="ECO:0000313" key="15">
    <source>
        <dbReference type="EMBL" id="NOL49078.1"/>
    </source>
</evidence>